<evidence type="ECO:0000313" key="3">
    <source>
        <dbReference type="Proteomes" id="UP001519503"/>
    </source>
</evidence>
<keyword evidence="3" id="KW-1185">Reference proteome</keyword>
<keyword evidence="1" id="KW-0472">Membrane</keyword>
<keyword evidence="1" id="KW-0812">Transmembrane</keyword>
<sequence length="203" mass="22155">MKDLMKRFLRYSWVIILAMVIFGAVGFFYAKSAKTSTNFSTSRLVLIAKNNTDVKDPSSRVTADKSLIPTYKKLAMDDAVLTVAEDKLPFKMTKGEIASSITVDNPSDTLMLSFKASGADTSKAKTLSNTYAEAFVEEAPKLYPDMGQPTLLSKASGSDVTTFGMKNKKKLTLFGAVIGFVLSSFGIMIVGIQNNYLKLKKQG</sequence>
<evidence type="ECO:0000256" key="1">
    <source>
        <dbReference type="SAM" id="Phobius"/>
    </source>
</evidence>
<dbReference type="RefSeq" id="WP_213821932.1">
    <property type="nucleotide sequence ID" value="NZ_JAAMFL010000007.1"/>
</dbReference>
<feature type="transmembrane region" description="Helical" evidence="1">
    <location>
        <begin position="171"/>
        <end position="192"/>
    </location>
</feature>
<keyword evidence="1" id="KW-1133">Transmembrane helix</keyword>
<dbReference type="Proteomes" id="UP001519503">
    <property type="component" value="Unassembled WGS sequence"/>
</dbReference>
<name>A0ABS5QX10_9LACO</name>
<organism evidence="2 3">
    <name type="scientific">Fructobacillus parabroussonetiae</name>
    <dbReference type="NCBI Taxonomy" id="2713174"/>
    <lineage>
        <taxon>Bacteria</taxon>
        <taxon>Bacillati</taxon>
        <taxon>Bacillota</taxon>
        <taxon>Bacilli</taxon>
        <taxon>Lactobacillales</taxon>
        <taxon>Lactobacillaceae</taxon>
        <taxon>Fructobacillus</taxon>
    </lineage>
</organism>
<gene>
    <name evidence="2" type="ORF">G6R30_04615</name>
</gene>
<protein>
    <submittedName>
        <fullName evidence="2">Capsular biosynthesis protein</fullName>
    </submittedName>
</protein>
<proteinExistence type="predicted"/>
<evidence type="ECO:0000313" key="2">
    <source>
        <dbReference type="EMBL" id="MBS9337743.1"/>
    </source>
</evidence>
<feature type="transmembrane region" description="Helical" evidence="1">
    <location>
        <begin position="12"/>
        <end position="30"/>
    </location>
</feature>
<dbReference type="EMBL" id="JAAMFL010000007">
    <property type="protein sequence ID" value="MBS9337743.1"/>
    <property type="molecule type" value="Genomic_DNA"/>
</dbReference>
<accession>A0ABS5QX10</accession>
<reference evidence="2 3" key="1">
    <citation type="submission" date="2020-02" db="EMBL/GenBank/DDBJ databases">
        <title>Fructobacillus sp. isolated from paper mulberry of Taiwan.</title>
        <authorList>
            <person name="Lin S.-T."/>
        </authorList>
    </citation>
    <scope>NUCLEOTIDE SEQUENCE [LARGE SCALE GENOMIC DNA]</scope>
    <source>
        <strain evidence="2 3">S1-1</strain>
    </source>
</reference>
<comment type="caution">
    <text evidence="2">The sequence shown here is derived from an EMBL/GenBank/DDBJ whole genome shotgun (WGS) entry which is preliminary data.</text>
</comment>